<keyword evidence="4 17" id="KW-1134">Transmembrane beta strand</keyword>
<dbReference type="FunFam" id="2.40.170.20:FF:000005">
    <property type="entry name" value="TonB-dependent siderophore receptor"/>
    <property type="match status" value="1"/>
</dbReference>
<evidence type="ECO:0000259" key="21">
    <source>
        <dbReference type="Pfam" id="PF07715"/>
    </source>
</evidence>
<dbReference type="Gene3D" id="2.40.170.20">
    <property type="entry name" value="TonB-dependent receptor, beta-barrel domain"/>
    <property type="match status" value="1"/>
</dbReference>
<dbReference type="GO" id="GO:0015344">
    <property type="term" value="F:siderophore uptake transmembrane transporter activity"/>
    <property type="evidence" value="ECO:0007669"/>
    <property type="project" value="TreeGrafter"/>
</dbReference>
<dbReference type="GO" id="GO:0009279">
    <property type="term" value="C:cell outer membrane"/>
    <property type="evidence" value="ECO:0007669"/>
    <property type="project" value="UniProtKB-SubCell"/>
</dbReference>
<evidence type="ECO:0000256" key="15">
    <source>
        <dbReference type="ARBA" id="ARBA00056786"/>
    </source>
</evidence>
<keyword evidence="13 22" id="KW-0675">Receptor</keyword>
<evidence type="ECO:0000256" key="3">
    <source>
        <dbReference type="ARBA" id="ARBA00022448"/>
    </source>
</evidence>
<evidence type="ECO:0000313" key="22">
    <source>
        <dbReference type="EMBL" id="NWE79548.1"/>
    </source>
</evidence>
<dbReference type="CDD" id="cd01347">
    <property type="entry name" value="ligand_gated_channel"/>
    <property type="match status" value="1"/>
</dbReference>
<dbReference type="PROSITE" id="PS52016">
    <property type="entry name" value="TONB_DEPENDENT_REC_3"/>
    <property type="match status" value="1"/>
</dbReference>
<dbReference type="GO" id="GO:0015891">
    <property type="term" value="P:siderophore transport"/>
    <property type="evidence" value="ECO:0007669"/>
    <property type="project" value="InterPro"/>
</dbReference>
<evidence type="ECO:0000256" key="8">
    <source>
        <dbReference type="ARBA" id="ARBA00022906"/>
    </source>
</evidence>
<comment type="caution">
    <text evidence="22">The sequence shown here is derived from an EMBL/GenBank/DDBJ whole genome shotgun (WGS) entry which is preliminary data.</text>
</comment>
<keyword evidence="5" id="KW-0533">Nickel</keyword>
<comment type="similarity">
    <text evidence="2 17 18">Belongs to the TonB-dependent receptor family.</text>
</comment>
<dbReference type="FunFam" id="2.170.130.10:FF:000001">
    <property type="entry name" value="Catecholate siderophore TonB-dependent receptor"/>
    <property type="match status" value="1"/>
</dbReference>
<evidence type="ECO:0000313" key="23">
    <source>
        <dbReference type="Proteomes" id="UP000537188"/>
    </source>
</evidence>
<evidence type="ECO:0000256" key="6">
    <source>
        <dbReference type="ARBA" id="ARBA00022692"/>
    </source>
</evidence>
<organism evidence="22 23">
    <name type="scientific">Pseudomonas yamanorum</name>
    <dbReference type="NCBI Taxonomy" id="515393"/>
    <lineage>
        <taxon>Bacteria</taxon>
        <taxon>Pseudomonadati</taxon>
        <taxon>Pseudomonadota</taxon>
        <taxon>Gammaproteobacteria</taxon>
        <taxon>Pseudomonadales</taxon>
        <taxon>Pseudomonadaceae</taxon>
        <taxon>Pseudomonas</taxon>
    </lineage>
</organism>
<dbReference type="Proteomes" id="UP000537188">
    <property type="component" value="Unassembled WGS sequence"/>
</dbReference>
<feature type="signal peptide" evidence="19">
    <location>
        <begin position="1"/>
        <end position="23"/>
    </location>
</feature>
<dbReference type="InterPro" id="IPR010105">
    <property type="entry name" value="TonB_sidphr_rcpt"/>
</dbReference>
<evidence type="ECO:0000259" key="20">
    <source>
        <dbReference type="Pfam" id="PF00593"/>
    </source>
</evidence>
<evidence type="ECO:0000256" key="4">
    <source>
        <dbReference type="ARBA" id="ARBA00022452"/>
    </source>
</evidence>
<dbReference type="InterPro" id="IPR000531">
    <property type="entry name" value="Beta-barrel_TonB"/>
</dbReference>
<keyword evidence="6 17" id="KW-0812">Transmembrane</keyword>
<evidence type="ECO:0000256" key="12">
    <source>
        <dbReference type="ARBA" id="ARBA00023136"/>
    </source>
</evidence>
<dbReference type="InterPro" id="IPR037066">
    <property type="entry name" value="Plug_dom_sf"/>
</dbReference>
<evidence type="ECO:0000256" key="9">
    <source>
        <dbReference type="ARBA" id="ARBA00023065"/>
    </source>
</evidence>
<dbReference type="InterPro" id="IPR012910">
    <property type="entry name" value="Plug_dom"/>
</dbReference>
<dbReference type="PANTHER" id="PTHR32552:SF90">
    <property type="entry name" value="METAL-PSEUDOPALINE RECEPTOR CNTO"/>
    <property type="match status" value="1"/>
</dbReference>
<comment type="subcellular location">
    <subcellularLocation>
        <location evidence="1 17">Cell outer membrane</location>
        <topology evidence="1 17">Multi-pass membrane protein</topology>
    </subcellularLocation>
</comment>
<feature type="domain" description="TonB-dependent receptor plug" evidence="21">
    <location>
        <begin position="66"/>
        <end position="165"/>
    </location>
</feature>
<evidence type="ECO:0000256" key="14">
    <source>
        <dbReference type="ARBA" id="ARBA00023237"/>
    </source>
</evidence>
<evidence type="ECO:0000256" key="18">
    <source>
        <dbReference type="RuleBase" id="RU003357"/>
    </source>
</evidence>
<evidence type="ECO:0000256" key="13">
    <source>
        <dbReference type="ARBA" id="ARBA00023170"/>
    </source>
</evidence>
<dbReference type="GO" id="GO:0015675">
    <property type="term" value="P:nickel cation transport"/>
    <property type="evidence" value="ECO:0007669"/>
    <property type="project" value="UniProtKB-KW"/>
</dbReference>
<keyword evidence="8" id="KW-0862">Zinc</keyword>
<comment type="function">
    <text evidence="15">Transports the metallophore pseudopaline, which is involved in the acquisition of nickel and zinc, and thus enables bacterial growth inside the host, where metal access is limited. Is probably involved in the import of pseudopaline-metal complexes.</text>
</comment>
<reference evidence="22 23" key="1">
    <citation type="submission" date="2020-04" db="EMBL/GenBank/DDBJ databases">
        <title>Molecular characterization of pseudomonads from Agaricus bisporus reveal novel blotch 2 pathogens in Western Europe.</title>
        <authorList>
            <person name="Taparia T."/>
            <person name="Krijger M."/>
            <person name="Haynes E."/>
            <person name="Elpinstone J.G."/>
            <person name="Noble R."/>
            <person name="Van Der Wolf J."/>
        </authorList>
    </citation>
    <scope>NUCLEOTIDE SEQUENCE [LARGE SCALE GENOMIC DNA]</scope>
    <source>
        <strain evidence="22 23">IPO3781</strain>
    </source>
</reference>
<feature type="domain" description="TonB-dependent receptor-like beta-barrel" evidence="20">
    <location>
        <begin position="238"/>
        <end position="672"/>
    </location>
</feature>
<keyword evidence="12 17" id="KW-0472">Membrane</keyword>
<evidence type="ECO:0000256" key="19">
    <source>
        <dbReference type="SAM" id="SignalP"/>
    </source>
</evidence>
<keyword evidence="3 17" id="KW-0813">Transport</keyword>
<keyword evidence="9" id="KW-0406">Ion transport</keyword>
<dbReference type="InterPro" id="IPR039426">
    <property type="entry name" value="TonB-dep_rcpt-like"/>
</dbReference>
<evidence type="ECO:0000256" key="11">
    <source>
        <dbReference type="ARBA" id="ARBA00023112"/>
    </source>
</evidence>
<evidence type="ECO:0000256" key="7">
    <source>
        <dbReference type="ARBA" id="ARBA00022729"/>
    </source>
</evidence>
<dbReference type="Gene3D" id="2.170.130.10">
    <property type="entry name" value="TonB-dependent receptor, plug domain"/>
    <property type="match status" value="1"/>
</dbReference>
<keyword evidence="7 19" id="KW-0732">Signal</keyword>
<keyword evidence="10 18" id="KW-0798">TonB box</keyword>
<sequence>MPSRRFAPLAAIALGLLVEPACAEDNTPLELDATRITSEAYESATGPVKGYRATRSASATKTDTALRDIPQSISVIPASVLQDLGSTNVERALEFAGGVSKQNNFGGLTLYEYSVRGFTTSEFYVDGFSANRGYPSTPDAANIERIEVLKGPAASLYGRGDPGGTVNIVSKKPQPEPFTTVQTSAGSWDRYRTALDVNTPLDSEGNVLSRVNLAVEDNHSFRDHVEAKRVFVAPSISWQLDPDTSLLVESEFVRHRSTFDRGIVAPNNRWSGVSRSTFLGEPNDGDIRNHNNRLQATLEHHLNDAWQLRLASHYKQGSLWGDASENRPLDTDGHTLNRRYRERSTGWHDSITQLELRGRFDIGSWQHELLVGTEYEDYRKKERVTAIAGGPYTIDIYNPVYGQPKPNGARSGTDFFEQVKSQALNLQDQIIFTDRLRGMIGARFEHFEQRTDDFARNHAKSQQTHDALTQRAGLLYQLTPEVGLFANASTSFKPNNGLDAGGKSFKPEEGVGYEIGIKSELFDDRLSTTLAAFHIEKENVLALDPATDTNRAMGKARSQGFDLQLTGQVTDAIRVIGAFAYIDAEVTKGDKTIPTGSRILGVAKRSGSLLGVYEFQDGLLRGSDLGAAFTYVGDRSGEAGGRFELPAYHTVDLLAHYKASDNVTVGLNLNNLFDEKYYERSYSNYWVNPGEPRNFTVSLTLNL</sequence>
<accession>A0A7Y8FI86</accession>
<dbReference type="RefSeq" id="WP_177115964.1">
    <property type="nucleotide sequence ID" value="NZ_JACARF010000055.1"/>
</dbReference>
<dbReference type="PANTHER" id="PTHR32552">
    <property type="entry name" value="FERRICHROME IRON RECEPTOR-RELATED"/>
    <property type="match status" value="1"/>
</dbReference>
<dbReference type="GO" id="GO:0038023">
    <property type="term" value="F:signaling receptor activity"/>
    <property type="evidence" value="ECO:0007669"/>
    <property type="project" value="InterPro"/>
</dbReference>
<evidence type="ECO:0000256" key="2">
    <source>
        <dbReference type="ARBA" id="ARBA00009810"/>
    </source>
</evidence>
<dbReference type="Pfam" id="PF07715">
    <property type="entry name" value="Plug"/>
    <property type="match status" value="1"/>
</dbReference>
<dbReference type="AlphaFoldDB" id="A0A7Y8FI86"/>
<dbReference type="InterPro" id="IPR036942">
    <property type="entry name" value="Beta-barrel_TonB_sf"/>
</dbReference>
<dbReference type="Pfam" id="PF00593">
    <property type="entry name" value="TonB_dep_Rec_b-barrel"/>
    <property type="match status" value="1"/>
</dbReference>
<feature type="chain" id="PRO_5030896519" description="Metal-pseudopaline receptor CntO" evidence="19">
    <location>
        <begin position="24"/>
        <end position="703"/>
    </location>
</feature>
<dbReference type="NCBIfam" id="TIGR01783">
    <property type="entry name" value="TonB-siderophor"/>
    <property type="match status" value="1"/>
</dbReference>
<name>A0A7Y8FI86_9PSED</name>
<evidence type="ECO:0000256" key="10">
    <source>
        <dbReference type="ARBA" id="ARBA00023077"/>
    </source>
</evidence>
<dbReference type="GO" id="GO:0006829">
    <property type="term" value="P:zinc ion transport"/>
    <property type="evidence" value="ECO:0007669"/>
    <property type="project" value="UniProtKB-KW"/>
</dbReference>
<protein>
    <recommendedName>
        <fullName evidence="16">Metal-pseudopaline receptor CntO</fullName>
    </recommendedName>
</protein>
<dbReference type="EMBL" id="JACARF010000055">
    <property type="protein sequence ID" value="NWE79548.1"/>
    <property type="molecule type" value="Genomic_DNA"/>
</dbReference>
<keyword evidence="8" id="KW-0864">Zinc transport</keyword>
<evidence type="ECO:0000256" key="1">
    <source>
        <dbReference type="ARBA" id="ARBA00004571"/>
    </source>
</evidence>
<evidence type="ECO:0000256" key="16">
    <source>
        <dbReference type="ARBA" id="ARBA00072467"/>
    </source>
</evidence>
<evidence type="ECO:0000256" key="17">
    <source>
        <dbReference type="PROSITE-ProRule" id="PRU01360"/>
    </source>
</evidence>
<keyword evidence="11" id="KW-0921">Nickel transport</keyword>
<proteinExistence type="inferred from homology"/>
<evidence type="ECO:0000256" key="5">
    <source>
        <dbReference type="ARBA" id="ARBA00022596"/>
    </source>
</evidence>
<gene>
    <name evidence="22" type="ORF">HX828_28705</name>
</gene>
<keyword evidence="14 17" id="KW-0998">Cell outer membrane</keyword>
<dbReference type="SUPFAM" id="SSF56935">
    <property type="entry name" value="Porins"/>
    <property type="match status" value="1"/>
</dbReference>